<evidence type="ECO:0000259" key="1">
    <source>
        <dbReference type="Pfam" id="PF08486"/>
    </source>
</evidence>
<dbReference type="Pfam" id="PF08486">
    <property type="entry name" value="SpoIID"/>
    <property type="match status" value="1"/>
</dbReference>
<reference evidence="2" key="1">
    <citation type="journal article" date="2021" name="PeerJ">
        <title>Extensive microbial diversity within the chicken gut microbiome revealed by metagenomics and culture.</title>
        <authorList>
            <person name="Gilroy R."/>
            <person name="Ravi A."/>
            <person name="Getino M."/>
            <person name="Pursley I."/>
            <person name="Horton D.L."/>
            <person name="Alikhan N.F."/>
            <person name="Baker D."/>
            <person name="Gharbi K."/>
            <person name="Hall N."/>
            <person name="Watson M."/>
            <person name="Adriaenssens E.M."/>
            <person name="Foster-Nyarko E."/>
            <person name="Jarju S."/>
            <person name="Secka A."/>
            <person name="Antonio M."/>
            <person name="Oren A."/>
            <person name="Chaudhuri R.R."/>
            <person name="La Ragione R."/>
            <person name="Hildebrand F."/>
            <person name="Pallen M.J."/>
        </authorList>
    </citation>
    <scope>NUCLEOTIDE SEQUENCE</scope>
    <source>
        <strain evidence="2">ChiBcec2-3848</strain>
    </source>
</reference>
<organism evidence="2 3">
    <name type="scientific">Candidatus Blautia merdavium</name>
    <dbReference type="NCBI Taxonomy" id="2838494"/>
    <lineage>
        <taxon>Bacteria</taxon>
        <taxon>Bacillati</taxon>
        <taxon>Bacillota</taxon>
        <taxon>Clostridia</taxon>
        <taxon>Lachnospirales</taxon>
        <taxon>Lachnospiraceae</taxon>
        <taxon>Blautia</taxon>
    </lineage>
</organism>
<proteinExistence type="predicted"/>
<dbReference type="EMBL" id="DWVZ01000235">
    <property type="protein sequence ID" value="HJC65087.1"/>
    <property type="molecule type" value="Genomic_DNA"/>
</dbReference>
<name>A0A9D2PST9_9FIRM</name>
<dbReference type="AlphaFoldDB" id="A0A9D2PST9"/>
<dbReference type="NCBIfam" id="TIGR02669">
    <property type="entry name" value="SpoIID_LytB"/>
    <property type="match status" value="1"/>
</dbReference>
<dbReference type="InterPro" id="IPR013486">
    <property type="entry name" value="SpoIID/LytB"/>
</dbReference>
<evidence type="ECO:0000313" key="3">
    <source>
        <dbReference type="Proteomes" id="UP000823886"/>
    </source>
</evidence>
<dbReference type="InterPro" id="IPR013693">
    <property type="entry name" value="SpoIID/LytB_N"/>
</dbReference>
<evidence type="ECO:0000313" key="2">
    <source>
        <dbReference type="EMBL" id="HJC65087.1"/>
    </source>
</evidence>
<dbReference type="Proteomes" id="UP000823886">
    <property type="component" value="Unassembled WGS sequence"/>
</dbReference>
<sequence length="288" mass="32909">MSKEKESIGFLLFLFLLLPWLMTVLLQGRQACPVEREISIEEYIAAVTASQISWDYDMEAIKAQTILVRNALYLTREQGKEQELLLQASDFFKRKEMDAQQLMRFHSFQQAAQETKGEVLALEGEVKELPYHALSQGRTRDGKEVLGEDYTYLPSVDTARDLDSPRYVEGCYFTAQELAEKLKEEYPGFVMDEAQTVEIKETDAAGYVMEIQIGTQIFQGEKIKELLALPSSCFTVQKLEGEIRFLCRGIGHGMGMSQYTAQQLALEGKTYIEILQYFFPDLEIVDNL</sequence>
<protein>
    <submittedName>
        <fullName evidence="2">SpoIID/LytB domain-containing protein</fullName>
    </submittedName>
</protein>
<gene>
    <name evidence="2" type="ORF">H9753_15965</name>
</gene>
<comment type="caution">
    <text evidence="2">The sequence shown here is derived from an EMBL/GenBank/DDBJ whole genome shotgun (WGS) entry which is preliminary data.</text>
</comment>
<dbReference type="GO" id="GO:0030435">
    <property type="term" value="P:sporulation resulting in formation of a cellular spore"/>
    <property type="evidence" value="ECO:0007669"/>
    <property type="project" value="InterPro"/>
</dbReference>
<accession>A0A9D2PST9</accession>
<reference evidence="2" key="2">
    <citation type="submission" date="2021-04" db="EMBL/GenBank/DDBJ databases">
        <authorList>
            <person name="Gilroy R."/>
        </authorList>
    </citation>
    <scope>NUCLEOTIDE SEQUENCE</scope>
    <source>
        <strain evidence="2">ChiBcec2-3848</strain>
    </source>
</reference>
<feature type="domain" description="Sporulation stage II protein D amidase enhancer LytB N-terminal" evidence="1">
    <location>
        <begin position="36"/>
        <end position="120"/>
    </location>
</feature>